<protein>
    <submittedName>
        <fullName evidence="6">ABC transporter substrate-binding protein</fullName>
    </submittedName>
</protein>
<evidence type="ECO:0000256" key="1">
    <source>
        <dbReference type="ARBA" id="ARBA00004196"/>
    </source>
</evidence>
<reference evidence="6 7" key="1">
    <citation type="journal article" date="2019" name="Int. J. Syst. Evol. Microbiol.">
        <title>The Global Catalogue of Microorganisms (GCM) 10K type strain sequencing project: providing services to taxonomists for standard genome sequencing and annotation.</title>
        <authorList>
            <consortium name="The Broad Institute Genomics Platform"/>
            <consortium name="The Broad Institute Genome Sequencing Center for Infectious Disease"/>
            <person name="Wu L."/>
            <person name="Ma J."/>
        </authorList>
    </citation>
    <scope>NUCLEOTIDE SEQUENCE [LARGE SCALE GENOMIC DNA]</scope>
    <source>
        <strain evidence="6 7">JCM 15976</strain>
    </source>
</reference>
<gene>
    <name evidence="6" type="ORF">GCM10009431_26720</name>
</gene>
<comment type="caution">
    <text evidence="6">The sequence shown here is derived from an EMBL/GenBank/DDBJ whole genome shotgun (WGS) entry which is preliminary data.</text>
</comment>
<dbReference type="PANTHER" id="PTHR30290:SF10">
    <property type="entry name" value="PERIPLASMIC OLIGOPEPTIDE-BINDING PROTEIN-RELATED"/>
    <property type="match status" value="1"/>
</dbReference>
<dbReference type="Pfam" id="PF00496">
    <property type="entry name" value="SBP_bac_5"/>
    <property type="match status" value="1"/>
</dbReference>
<dbReference type="Proteomes" id="UP001500736">
    <property type="component" value="Unassembled WGS sequence"/>
</dbReference>
<dbReference type="PROSITE" id="PS51257">
    <property type="entry name" value="PROKAR_LIPOPROTEIN"/>
    <property type="match status" value="1"/>
</dbReference>
<organism evidence="6 7">
    <name type="scientific">Gaetbulibacter jejuensis</name>
    <dbReference type="NCBI Taxonomy" id="584607"/>
    <lineage>
        <taxon>Bacteria</taxon>
        <taxon>Pseudomonadati</taxon>
        <taxon>Bacteroidota</taxon>
        <taxon>Flavobacteriia</taxon>
        <taxon>Flavobacteriales</taxon>
        <taxon>Flavobacteriaceae</taxon>
        <taxon>Gaetbulibacter</taxon>
    </lineage>
</organism>
<evidence type="ECO:0000256" key="2">
    <source>
        <dbReference type="ARBA" id="ARBA00005695"/>
    </source>
</evidence>
<dbReference type="Gene3D" id="3.40.190.10">
    <property type="entry name" value="Periplasmic binding protein-like II"/>
    <property type="match status" value="1"/>
</dbReference>
<keyword evidence="4" id="KW-0732">Signal</keyword>
<dbReference type="PIRSF" id="PIRSF002741">
    <property type="entry name" value="MppA"/>
    <property type="match status" value="1"/>
</dbReference>
<dbReference type="SUPFAM" id="SSF53850">
    <property type="entry name" value="Periplasmic binding protein-like II"/>
    <property type="match status" value="1"/>
</dbReference>
<accession>A0ABN1JWW0</accession>
<dbReference type="Gene3D" id="3.10.105.10">
    <property type="entry name" value="Dipeptide-binding Protein, Domain 3"/>
    <property type="match status" value="1"/>
</dbReference>
<dbReference type="RefSeq" id="WP_343799045.1">
    <property type="nucleotide sequence ID" value="NZ_BAAAGF010000004.1"/>
</dbReference>
<keyword evidence="7" id="KW-1185">Reference proteome</keyword>
<dbReference type="CDD" id="cd00995">
    <property type="entry name" value="PBP2_NikA_DppA_OppA_like"/>
    <property type="match status" value="1"/>
</dbReference>
<proteinExistence type="inferred from homology"/>
<comment type="subcellular location">
    <subcellularLocation>
        <location evidence="1">Cell envelope</location>
    </subcellularLocation>
</comment>
<keyword evidence="3" id="KW-0813">Transport</keyword>
<sequence length="544" mass="62301">MVKRFFLSSSKLPHYISICCAIFILISCDCNNQSDSNLVFRYNEHKNIGSLDPAFSKDNADIWATNQLFNGLVQMDDSLNVIPCIAKNWTVTDSATTYTFNLRNDVYFHKHELFGKDSTRTVTAQDFEYSLNRLQDKQVASPGSWVLNKVVNFKAVNDTVFQIQLKQPFPAFLGLLTMKYCSVVPKEIVAHYGSDFRSNPIGTGPFKFKRWEENIKLVFRKNNLYFEKDTNGNQLPYLEAVAITFLPDKQSEFLQFAQGNIDYVSGLDASYKDEILTSKGELRDQYKTDVDIIRGPYLNTEYLAFYLDSEVSEIQSKLLRQAVNYGFDRHKMMTYLRNGIGIPANGGFIPKGLPGYNEQTGYSYQPEKAKQLIDDFKAETGITQPSITITTTSNYLSFCEYIQRELQKVGLQVNVDVIPAATLKDAKANGKLDMFRASWVADYPDAENYLSLYYSKNFAPNGPNYTHFKNELFDTWYEQAFTETNTKTREALYTKMDSLIMQDAPVVVMFYDEVVRFTRKNVNGLGINPINLLELKKVRKTTLQ</sequence>
<feature type="domain" description="Solute-binding protein family 5" evidence="5">
    <location>
        <begin position="81"/>
        <end position="457"/>
    </location>
</feature>
<evidence type="ECO:0000256" key="4">
    <source>
        <dbReference type="ARBA" id="ARBA00022729"/>
    </source>
</evidence>
<evidence type="ECO:0000259" key="5">
    <source>
        <dbReference type="Pfam" id="PF00496"/>
    </source>
</evidence>
<name>A0ABN1JWW0_9FLAO</name>
<evidence type="ECO:0000256" key="3">
    <source>
        <dbReference type="ARBA" id="ARBA00022448"/>
    </source>
</evidence>
<dbReference type="InterPro" id="IPR039424">
    <property type="entry name" value="SBP_5"/>
</dbReference>
<evidence type="ECO:0000313" key="6">
    <source>
        <dbReference type="EMBL" id="GAA0748312.1"/>
    </source>
</evidence>
<comment type="similarity">
    <text evidence="2">Belongs to the bacterial solute-binding protein 5 family.</text>
</comment>
<dbReference type="InterPro" id="IPR000914">
    <property type="entry name" value="SBP_5_dom"/>
</dbReference>
<dbReference type="InterPro" id="IPR030678">
    <property type="entry name" value="Peptide/Ni-bd"/>
</dbReference>
<dbReference type="PANTHER" id="PTHR30290">
    <property type="entry name" value="PERIPLASMIC BINDING COMPONENT OF ABC TRANSPORTER"/>
    <property type="match status" value="1"/>
</dbReference>
<evidence type="ECO:0000313" key="7">
    <source>
        <dbReference type="Proteomes" id="UP001500736"/>
    </source>
</evidence>
<dbReference type="EMBL" id="BAAAGF010000004">
    <property type="protein sequence ID" value="GAA0748312.1"/>
    <property type="molecule type" value="Genomic_DNA"/>
</dbReference>
<dbReference type="Gene3D" id="3.90.76.10">
    <property type="entry name" value="Dipeptide-binding Protein, Domain 1"/>
    <property type="match status" value="1"/>
</dbReference>